<dbReference type="Proteomes" id="UP001626550">
    <property type="component" value="Unassembled WGS sequence"/>
</dbReference>
<feature type="non-terminal residue" evidence="3">
    <location>
        <position position="162"/>
    </location>
</feature>
<dbReference type="PROSITE" id="PS00018">
    <property type="entry name" value="EF_HAND_1"/>
    <property type="match status" value="1"/>
</dbReference>
<dbReference type="CDD" id="cd21454">
    <property type="entry name" value="DLC-like_TAL"/>
    <property type="match status" value="1"/>
</dbReference>
<keyword evidence="4" id="KW-1185">Reference proteome</keyword>
<accession>A0ABD2PIT5</accession>
<keyword evidence="1" id="KW-0106">Calcium</keyword>
<gene>
    <name evidence="3" type="ORF">Ciccas_014154</name>
</gene>
<dbReference type="InterPro" id="IPR001372">
    <property type="entry name" value="Dynein_light_chain_typ-1/2"/>
</dbReference>
<reference evidence="3 4" key="1">
    <citation type="submission" date="2024-11" db="EMBL/GenBank/DDBJ databases">
        <title>Adaptive evolution of stress response genes in parasites aligns with host niche diversity.</title>
        <authorList>
            <person name="Hahn C."/>
            <person name="Resl P."/>
        </authorList>
    </citation>
    <scope>NUCLEOTIDE SEQUENCE [LARGE SCALE GENOMIC DNA]</scope>
    <source>
        <strain evidence="3">EGGRZ-B1_66</strain>
        <tissue evidence="3">Body</tissue>
    </source>
</reference>
<dbReference type="Pfam" id="PF01221">
    <property type="entry name" value="Dynein_light"/>
    <property type="match status" value="1"/>
</dbReference>
<dbReference type="PROSITE" id="PS50222">
    <property type="entry name" value="EF_HAND_2"/>
    <property type="match status" value="1"/>
</dbReference>
<dbReference type="SUPFAM" id="SSF47473">
    <property type="entry name" value="EF-hand"/>
    <property type="match status" value="1"/>
</dbReference>
<feature type="domain" description="EF-hand" evidence="2">
    <location>
        <begin position="34"/>
        <end position="69"/>
    </location>
</feature>
<protein>
    <recommendedName>
        <fullName evidence="2">EF-hand domain-containing protein</fullName>
    </recommendedName>
</protein>
<dbReference type="InterPro" id="IPR002048">
    <property type="entry name" value="EF_hand_dom"/>
</dbReference>
<dbReference type="SMART" id="SM00054">
    <property type="entry name" value="EFh"/>
    <property type="match status" value="2"/>
</dbReference>
<dbReference type="InterPro" id="IPR018247">
    <property type="entry name" value="EF_Hand_1_Ca_BS"/>
</dbReference>
<comment type="caution">
    <text evidence="3">The sequence shown here is derived from an EMBL/GenBank/DDBJ whole genome shotgun (WGS) entry which is preliminary data.</text>
</comment>
<evidence type="ECO:0000259" key="2">
    <source>
        <dbReference type="PROSITE" id="PS50222"/>
    </source>
</evidence>
<dbReference type="AlphaFoldDB" id="A0ABD2PIT5"/>
<proteinExistence type="predicted"/>
<dbReference type="EMBL" id="JBJKFK010007612">
    <property type="protein sequence ID" value="KAL3307336.1"/>
    <property type="molecule type" value="Genomic_DNA"/>
</dbReference>
<evidence type="ECO:0000313" key="4">
    <source>
        <dbReference type="Proteomes" id="UP001626550"/>
    </source>
</evidence>
<evidence type="ECO:0000313" key="3">
    <source>
        <dbReference type="EMBL" id="KAL3307336.1"/>
    </source>
</evidence>
<dbReference type="InterPro" id="IPR037177">
    <property type="entry name" value="DLC_sf"/>
</dbReference>
<dbReference type="SUPFAM" id="SSF54648">
    <property type="entry name" value="DLC"/>
    <property type="match status" value="1"/>
</dbReference>
<dbReference type="InterPro" id="IPR011992">
    <property type="entry name" value="EF-hand-dom_pair"/>
</dbReference>
<organism evidence="3 4">
    <name type="scientific">Cichlidogyrus casuarinus</name>
    <dbReference type="NCBI Taxonomy" id="1844966"/>
    <lineage>
        <taxon>Eukaryota</taxon>
        <taxon>Metazoa</taxon>
        <taxon>Spiralia</taxon>
        <taxon>Lophotrochozoa</taxon>
        <taxon>Platyhelminthes</taxon>
        <taxon>Monogenea</taxon>
        <taxon>Monopisthocotylea</taxon>
        <taxon>Dactylogyridea</taxon>
        <taxon>Ancyrocephalidae</taxon>
        <taxon>Cichlidogyrus</taxon>
    </lineage>
</organism>
<dbReference type="Pfam" id="PF13499">
    <property type="entry name" value="EF-hand_7"/>
    <property type="match status" value="1"/>
</dbReference>
<dbReference type="Gene3D" id="1.10.238.10">
    <property type="entry name" value="EF-hand"/>
    <property type="match status" value="1"/>
</dbReference>
<evidence type="ECO:0000256" key="1">
    <source>
        <dbReference type="ARBA" id="ARBA00022837"/>
    </source>
</evidence>
<name>A0ABD2PIT5_9PLAT</name>
<dbReference type="Gene3D" id="3.30.740.10">
    <property type="entry name" value="Protein Inhibitor Of Neuronal Nitric Oxide Synthase"/>
    <property type="match status" value="1"/>
</dbReference>
<sequence>MLDDYIRAFVAIDRNMNNVIHMDELRMYAREQNWDNEMIKKWMNMFDENRDNQITLAEYCNVLGLHQNQIQDARKNMGNTKTISSEIKIINVAMPLSLQYEITNYVIRMTNQGSYNQKEYDPRQGANDLKAWLDRTYGRAWQVVIVNGSYWMNYSHEPENSF</sequence>